<dbReference type="Gene3D" id="1.20.1250.20">
    <property type="entry name" value="MFS general substrate transporter like domains"/>
    <property type="match status" value="1"/>
</dbReference>
<dbReference type="GO" id="GO:0005886">
    <property type="term" value="C:plasma membrane"/>
    <property type="evidence" value="ECO:0007669"/>
    <property type="project" value="TreeGrafter"/>
</dbReference>
<name>A0A0C3DT64_OIDMZ</name>
<dbReference type="GO" id="GO:0022857">
    <property type="term" value="F:transmembrane transporter activity"/>
    <property type="evidence" value="ECO:0007669"/>
    <property type="project" value="InterPro"/>
</dbReference>
<dbReference type="InterPro" id="IPR036259">
    <property type="entry name" value="MFS_trans_sf"/>
</dbReference>
<dbReference type="InParanoid" id="A0A0C3DT64"/>
<keyword evidence="2" id="KW-0813">Transport</keyword>
<reference evidence="9" key="2">
    <citation type="submission" date="2015-01" db="EMBL/GenBank/DDBJ databases">
        <title>Evolutionary Origins and Diversification of the Mycorrhizal Mutualists.</title>
        <authorList>
            <consortium name="DOE Joint Genome Institute"/>
            <consortium name="Mycorrhizal Genomics Consortium"/>
            <person name="Kohler A."/>
            <person name="Kuo A."/>
            <person name="Nagy L.G."/>
            <person name="Floudas D."/>
            <person name="Copeland A."/>
            <person name="Barry K.W."/>
            <person name="Cichocki N."/>
            <person name="Veneault-Fourrey C."/>
            <person name="LaButti K."/>
            <person name="Lindquist E.A."/>
            <person name="Lipzen A."/>
            <person name="Lundell T."/>
            <person name="Morin E."/>
            <person name="Murat C."/>
            <person name="Riley R."/>
            <person name="Ohm R."/>
            <person name="Sun H."/>
            <person name="Tunlid A."/>
            <person name="Henrissat B."/>
            <person name="Grigoriev I.V."/>
            <person name="Hibbett D.S."/>
            <person name="Martin F."/>
        </authorList>
    </citation>
    <scope>NUCLEOTIDE SEQUENCE [LARGE SCALE GENOMIC DNA]</scope>
    <source>
        <strain evidence="9">Zn</strain>
    </source>
</reference>
<evidence type="ECO:0000256" key="6">
    <source>
        <dbReference type="SAM" id="MobiDB-lite"/>
    </source>
</evidence>
<keyword evidence="3 7" id="KW-0812">Transmembrane</keyword>
<accession>A0A0C3DT64</accession>
<dbReference type="PANTHER" id="PTHR23502">
    <property type="entry name" value="MAJOR FACILITATOR SUPERFAMILY"/>
    <property type="match status" value="1"/>
</dbReference>
<feature type="transmembrane region" description="Helical" evidence="7">
    <location>
        <begin position="350"/>
        <end position="368"/>
    </location>
</feature>
<dbReference type="AlphaFoldDB" id="A0A0C3DT64"/>
<keyword evidence="5 7" id="KW-0472">Membrane</keyword>
<feature type="transmembrane region" description="Helical" evidence="7">
    <location>
        <begin position="100"/>
        <end position="127"/>
    </location>
</feature>
<sequence>MTSSEENKEAPPQESGGVTQPPYSISSGAEKVFYAWVASMAAFSSPVSSSIYYPALTVLASDLNTSVGNINLTITTYMIFQAVAPTFIGGISDRWGRRPAYLFCFTLYIAANTGLAIQTSFVALILLRCLQSSGSSGTIRTGKYIGIAALGSNLGPILGPLIGGLLIHFQGWRAVFWFLDIYGGVMLLTFALIIPETCRNIVGNGSVPPQRWNISLISYLHRRKQRKAGLPELTTTISRKFRPSIISSLYIIFSKEAFLLMFLGGLLYAGFYILLTSLPSQLVSTFHYNSIQVGLCYIPMGAGALVACQVVGRLIDWNFRRHAKNLNVEVRKDHQVNIDEFTVERARLEIGLPLVYLGCVCIIPYGWIMNMEHPPLPAALVLLFLNTVSLSGSFQYLNVLIIDCYPDSPSAATAANNLIRCLLWGWRSGPRWTGTLISFIWAFGSLLWWSAWILGQRWRKEKKRKSDERRANRGRPAISAAS</sequence>
<dbReference type="Pfam" id="PF07690">
    <property type="entry name" value="MFS_1"/>
    <property type="match status" value="1"/>
</dbReference>
<keyword evidence="9" id="KW-1185">Reference proteome</keyword>
<evidence type="ECO:0008006" key="10">
    <source>
        <dbReference type="Google" id="ProtNLM"/>
    </source>
</evidence>
<evidence type="ECO:0000313" key="8">
    <source>
        <dbReference type="EMBL" id="KIN05268.1"/>
    </source>
</evidence>
<evidence type="ECO:0000256" key="5">
    <source>
        <dbReference type="ARBA" id="ARBA00023136"/>
    </source>
</evidence>
<evidence type="ECO:0000313" key="9">
    <source>
        <dbReference type="Proteomes" id="UP000054321"/>
    </source>
</evidence>
<proteinExistence type="predicted"/>
<evidence type="ECO:0000256" key="2">
    <source>
        <dbReference type="ARBA" id="ARBA00022448"/>
    </source>
</evidence>
<feature type="transmembrane region" description="Helical" evidence="7">
    <location>
        <begin position="432"/>
        <end position="455"/>
    </location>
</feature>
<evidence type="ECO:0000256" key="3">
    <source>
        <dbReference type="ARBA" id="ARBA00022692"/>
    </source>
</evidence>
<feature type="transmembrane region" description="Helical" evidence="7">
    <location>
        <begin position="249"/>
        <end position="271"/>
    </location>
</feature>
<dbReference type="OrthoDB" id="2441642at2759"/>
<feature type="transmembrane region" description="Helical" evidence="7">
    <location>
        <begin position="147"/>
        <end position="169"/>
    </location>
</feature>
<feature type="transmembrane region" description="Helical" evidence="7">
    <location>
        <begin position="33"/>
        <end position="55"/>
    </location>
</feature>
<dbReference type="SUPFAM" id="SSF103473">
    <property type="entry name" value="MFS general substrate transporter"/>
    <property type="match status" value="1"/>
</dbReference>
<gene>
    <name evidence="8" type="ORF">OIDMADRAFT_39592</name>
</gene>
<dbReference type="FunCoup" id="A0A0C3DT64">
    <property type="interactions" value="102"/>
</dbReference>
<dbReference type="HOGENOM" id="CLU_008455_8_4_1"/>
<evidence type="ECO:0000256" key="7">
    <source>
        <dbReference type="SAM" id="Phobius"/>
    </source>
</evidence>
<feature type="region of interest" description="Disordered" evidence="6">
    <location>
        <begin position="1"/>
        <end position="22"/>
    </location>
</feature>
<organism evidence="8 9">
    <name type="scientific">Oidiodendron maius (strain Zn)</name>
    <dbReference type="NCBI Taxonomy" id="913774"/>
    <lineage>
        <taxon>Eukaryota</taxon>
        <taxon>Fungi</taxon>
        <taxon>Dikarya</taxon>
        <taxon>Ascomycota</taxon>
        <taxon>Pezizomycotina</taxon>
        <taxon>Leotiomycetes</taxon>
        <taxon>Leotiomycetes incertae sedis</taxon>
        <taxon>Myxotrichaceae</taxon>
        <taxon>Oidiodendron</taxon>
    </lineage>
</organism>
<evidence type="ECO:0000256" key="4">
    <source>
        <dbReference type="ARBA" id="ARBA00022989"/>
    </source>
</evidence>
<dbReference type="InterPro" id="IPR011701">
    <property type="entry name" value="MFS"/>
</dbReference>
<feature type="region of interest" description="Disordered" evidence="6">
    <location>
        <begin position="463"/>
        <end position="482"/>
    </location>
</feature>
<feature type="compositionally biased region" description="Basic and acidic residues" evidence="6">
    <location>
        <begin position="1"/>
        <end position="11"/>
    </location>
</feature>
<feature type="transmembrane region" description="Helical" evidence="7">
    <location>
        <begin position="291"/>
        <end position="315"/>
    </location>
</feature>
<dbReference type="Proteomes" id="UP000054321">
    <property type="component" value="Unassembled WGS sequence"/>
</dbReference>
<protein>
    <recommendedName>
        <fullName evidence="10">Major facilitator superfamily (MFS) profile domain-containing protein</fullName>
    </recommendedName>
</protein>
<reference evidence="8 9" key="1">
    <citation type="submission" date="2014-04" db="EMBL/GenBank/DDBJ databases">
        <authorList>
            <consortium name="DOE Joint Genome Institute"/>
            <person name="Kuo A."/>
            <person name="Martino E."/>
            <person name="Perotto S."/>
            <person name="Kohler A."/>
            <person name="Nagy L.G."/>
            <person name="Floudas D."/>
            <person name="Copeland A."/>
            <person name="Barry K.W."/>
            <person name="Cichocki N."/>
            <person name="Veneault-Fourrey C."/>
            <person name="LaButti K."/>
            <person name="Lindquist E.A."/>
            <person name="Lipzen A."/>
            <person name="Lundell T."/>
            <person name="Morin E."/>
            <person name="Murat C."/>
            <person name="Sun H."/>
            <person name="Tunlid A."/>
            <person name="Henrissat B."/>
            <person name="Grigoriev I.V."/>
            <person name="Hibbett D.S."/>
            <person name="Martin F."/>
            <person name="Nordberg H.P."/>
            <person name="Cantor M.N."/>
            <person name="Hua S.X."/>
        </authorList>
    </citation>
    <scope>NUCLEOTIDE SEQUENCE [LARGE SCALE GENOMIC DNA]</scope>
    <source>
        <strain evidence="8 9">Zn</strain>
    </source>
</reference>
<dbReference type="EMBL" id="KN832872">
    <property type="protein sequence ID" value="KIN05268.1"/>
    <property type="molecule type" value="Genomic_DNA"/>
</dbReference>
<evidence type="ECO:0000256" key="1">
    <source>
        <dbReference type="ARBA" id="ARBA00004141"/>
    </source>
</evidence>
<feature type="transmembrane region" description="Helical" evidence="7">
    <location>
        <begin position="67"/>
        <end position="88"/>
    </location>
</feature>
<dbReference type="PANTHER" id="PTHR23502:SF51">
    <property type="entry name" value="QUINIDINE RESISTANCE PROTEIN 1-RELATED"/>
    <property type="match status" value="1"/>
</dbReference>
<keyword evidence="4 7" id="KW-1133">Transmembrane helix</keyword>
<dbReference type="STRING" id="913774.A0A0C3DT64"/>
<comment type="subcellular location">
    <subcellularLocation>
        <location evidence="1">Membrane</location>
        <topology evidence="1">Multi-pass membrane protein</topology>
    </subcellularLocation>
</comment>
<feature type="transmembrane region" description="Helical" evidence="7">
    <location>
        <begin position="175"/>
        <end position="194"/>
    </location>
</feature>